<organism evidence="4 5">
    <name type="scientific">Albidovulum sediminis</name>
    <dbReference type="NCBI Taxonomy" id="3066345"/>
    <lineage>
        <taxon>Bacteria</taxon>
        <taxon>Pseudomonadati</taxon>
        <taxon>Pseudomonadota</taxon>
        <taxon>Alphaproteobacteria</taxon>
        <taxon>Rhodobacterales</taxon>
        <taxon>Paracoccaceae</taxon>
        <taxon>Albidovulum</taxon>
    </lineage>
</organism>
<name>A0ABT2NIP6_9RHOB</name>
<dbReference type="PROSITE" id="PS51257">
    <property type="entry name" value="PROKAR_LIPOPROTEIN"/>
    <property type="match status" value="1"/>
</dbReference>
<evidence type="ECO:0000256" key="2">
    <source>
        <dbReference type="SAM" id="SignalP"/>
    </source>
</evidence>
<keyword evidence="1" id="KW-0812">Transmembrane</keyword>
<evidence type="ECO:0000259" key="3">
    <source>
        <dbReference type="Pfam" id="PF07589"/>
    </source>
</evidence>
<proteinExistence type="predicted"/>
<evidence type="ECO:0000256" key="1">
    <source>
        <dbReference type="SAM" id="Phobius"/>
    </source>
</evidence>
<feature type="domain" description="Ice-binding protein C-terminal" evidence="3">
    <location>
        <begin position="181"/>
        <end position="205"/>
    </location>
</feature>
<sequence>MRVKTRLLAAATTAALLGAGAASAATVSASCPDPVQTGDRVFTVSHDDGGGTLGSVSCLDWGSGNISGNANGQNPDPLLDPLSASYLGDGYQLIDKTDGGDASLLVTGINALSGTWEIVLPAAPAGMLWTNLVLAFKSGDGGFDPDWAAFLLPEGVTSGTWSLFGHNQALSHANLYGQLAPIPLPASALLLLGGLGALGVVRRRRKTA</sequence>
<evidence type="ECO:0000313" key="5">
    <source>
        <dbReference type="Proteomes" id="UP001205601"/>
    </source>
</evidence>
<dbReference type="Pfam" id="PF07589">
    <property type="entry name" value="PEP-CTERM"/>
    <property type="match status" value="1"/>
</dbReference>
<protein>
    <submittedName>
        <fullName evidence="4">VPLPA-CTERM sorting domain-containing protein</fullName>
    </submittedName>
</protein>
<dbReference type="RefSeq" id="WP_261494031.1">
    <property type="nucleotide sequence ID" value="NZ_JAOCQF010000001.1"/>
</dbReference>
<gene>
    <name evidence="4" type="ORF">N5I32_03650</name>
</gene>
<dbReference type="InterPro" id="IPR013424">
    <property type="entry name" value="Ice-binding_C"/>
</dbReference>
<feature type="transmembrane region" description="Helical" evidence="1">
    <location>
        <begin position="182"/>
        <end position="201"/>
    </location>
</feature>
<dbReference type="EMBL" id="JAOCQF010000001">
    <property type="protein sequence ID" value="MCT8328605.1"/>
    <property type="molecule type" value="Genomic_DNA"/>
</dbReference>
<comment type="caution">
    <text evidence="4">The sequence shown here is derived from an EMBL/GenBank/DDBJ whole genome shotgun (WGS) entry which is preliminary data.</text>
</comment>
<dbReference type="NCBIfam" id="TIGR03370">
    <property type="entry name" value="VPLPA-CTERM"/>
    <property type="match status" value="1"/>
</dbReference>
<keyword evidence="2" id="KW-0732">Signal</keyword>
<keyword evidence="1" id="KW-0472">Membrane</keyword>
<reference evidence="5" key="1">
    <citation type="submission" date="2023-07" db="EMBL/GenBank/DDBJ databases">
        <title>Defluviimonas sediminis sp. nov., isolated from mangrove sediment.</title>
        <authorList>
            <person name="Liu L."/>
            <person name="Li J."/>
            <person name="Huang Y."/>
            <person name="Pan J."/>
            <person name="Li M."/>
        </authorList>
    </citation>
    <scope>NUCLEOTIDE SEQUENCE [LARGE SCALE GENOMIC DNA]</scope>
    <source>
        <strain evidence="5">FT324</strain>
    </source>
</reference>
<accession>A0ABT2NIP6</accession>
<keyword evidence="1" id="KW-1133">Transmembrane helix</keyword>
<dbReference type="Proteomes" id="UP001205601">
    <property type="component" value="Unassembled WGS sequence"/>
</dbReference>
<evidence type="ECO:0000313" key="4">
    <source>
        <dbReference type="EMBL" id="MCT8328605.1"/>
    </source>
</evidence>
<feature type="signal peptide" evidence="2">
    <location>
        <begin position="1"/>
        <end position="24"/>
    </location>
</feature>
<dbReference type="InterPro" id="IPR022472">
    <property type="entry name" value="VPLPA-CTERM"/>
</dbReference>
<keyword evidence="5" id="KW-1185">Reference proteome</keyword>
<feature type="chain" id="PRO_5045681432" evidence="2">
    <location>
        <begin position="25"/>
        <end position="208"/>
    </location>
</feature>